<dbReference type="PROSITE" id="PS00138">
    <property type="entry name" value="SUBTILASE_SER"/>
    <property type="match status" value="1"/>
</dbReference>
<evidence type="ECO:0000256" key="6">
    <source>
        <dbReference type="RuleBase" id="RU003355"/>
    </source>
</evidence>
<evidence type="ECO:0000313" key="13">
    <source>
        <dbReference type="Proteomes" id="UP001596549"/>
    </source>
</evidence>
<dbReference type="InterPro" id="IPR023828">
    <property type="entry name" value="Peptidase_S8_Ser-AS"/>
</dbReference>
<feature type="domain" description="Peptidase S8/S53" evidence="9">
    <location>
        <begin position="214"/>
        <end position="415"/>
    </location>
</feature>
<keyword evidence="13" id="KW-1185">Reference proteome</keyword>
<feature type="signal peptide" evidence="8">
    <location>
        <begin position="1"/>
        <end position="29"/>
    </location>
</feature>
<evidence type="ECO:0000259" key="10">
    <source>
        <dbReference type="Pfam" id="PF04151"/>
    </source>
</evidence>
<keyword evidence="4 5" id="KW-0720">Serine protease</keyword>
<dbReference type="InterPro" id="IPR013783">
    <property type="entry name" value="Ig-like_fold"/>
</dbReference>
<evidence type="ECO:0000259" key="11">
    <source>
        <dbReference type="Pfam" id="PF22148"/>
    </source>
</evidence>
<dbReference type="EMBL" id="JBHTCP010000049">
    <property type="protein sequence ID" value="MFC7373086.1"/>
    <property type="molecule type" value="Genomic_DNA"/>
</dbReference>
<dbReference type="SUPFAM" id="SSF49265">
    <property type="entry name" value="Fibronectin type III"/>
    <property type="match status" value="1"/>
</dbReference>
<dbReference type="PANTHER" id="PTHR43399:SF4">
    <property type="entry name" value="CELL WALL-ASSOCIATED PROTEASE"/>
    <property type="match status" value="1"/>
</dbReference>
<dbReference type="InterPro" id="IPR036116">
    <property type="entry name" value="FN3_sf"/>
</dbReference>
<feature type="chain" id="PRO_5046636039" evidence="8">
    <location>
        <begin position="30"/>
        <end position="1283"/>
    </location>
</feature>
<feature type="compositionally biased region" description="Basic and acidic residues" evidence="7">
    <location>
        <begin position="56"/>
        <end position="71"/>
    </location>
</feature>
<dbReference type="InterPro" id="IPR023827">
    <property type="entry name" value="Peptidase_S8_Asp-AS"/>
</dbReference>
<dbReference type="Pfam" id="PF22148">
    <property type="entry name" value="Fervidolysin_NPro-like"/>
    <property type="match status" value="1"/>
</dbReference>
<gene>
    <name evidence="12" type="ORF">ACFQPF_15710</name>
</gene>
<dbReference type="PROSITE" id="PS00137">
    <property type="entry name" value="SUBTILASE_HIS"/>
    <property type="match status" value="1"/>
</dbReference>
<feature type="active site" description="Charge relay system" evidence="5">
    <location>
        <position position="219"/>
    </location>
</feature>
<dbReference type="Pfam" id="PF04151">
    <property type="entry name" value="PPC"/>
    <property type="match status" value="1"/>
</dbReference>
<evidence type="ECO:0000256" key="7">
    <source>
        <dbReference type="SAM" id="MobiDB-lite"/>
    </source>
</evidence>
<evidence type="ECO:0000259" key="9">
    <source>
        <dbReference type="Pfam" id="PF00082"/>
    </source>
</evidence>
<dbReference type="InterPro" id="IPR000209">
    <property type="entry name" value="Peptidase_S8/S53_dom"/>
</dbReference>
<dbReference type="PRINTS" id="PR00723">
    <property type="entry name" value="SUBTILISIN"/>
</dbReference>
<organism evidence="12 13">
    <name type="scientific">Fictibacillus iocasae</name>
    <dbReference type="NCBI Taxonomy" id="2715437"/>
    <lineage>
        <taxon>Bacteria</taxon>
        <taxon>Bacillati</taxon>
        <taxon>Bacillota</taxon>
        <taxon>Bacilli</taxon>
        <taxon>Bacillales</taxon>
        <taxon>Fictibacillaceae</taxon>
        <taxon>Fictibacillus</taxon>
    </lineage>
</organism>
<accession>A0ABW2NRK3</accession>
<feature type="domain" description="Fervidolysin-like N-terminal prodomain" evidence="11">
    <location>
        <begin position="87"/>
        <end position="159"/>
    </location>
</feature>
<dbReference type="InterPro" id="IPR054399">
    <property type="entry name" value="Fervidolysin-like_N_prodom"/>
</dbReference>
<dbReference type="InterPro" id="IPR015500">
    <property type="entry name" value="Peptidase_S8_subtilisin-rel"/>
</dbReference>
<evidence type="ECO:0000313" key="12">
    <source>
        <dbReference type="EMBL" id="MFC7373086.1"/>
    </source>
</evidence>
<dbReference type="InterPro" id="IPR022398">
    <property type="entry name" value="Peptidase_S8_His-AS"/>
</dbReference>
<dbReference type="SUPFAM" id="SSF52743">
    <property type="entry name" value="Subtilisin-like"/>
    <property type="match status" value="1"/>
</dbReference>
<dbReference type="InterPro" id="IPR051048">
    <property type="entry name" value="Peptidase_S8/S53_subtilisin"/>
</dbReference>
<dbReference type="Gene3D" id="2.60.120.380">
    <property type="match status" value="2"/>
</dbReference>
<keyword evidence="3 5" id="KW-0378">Hydrolase</keyword>
<evidence type="ECO:0000256" key="4">
    <source>
        <dbReference type="ARBA" id="ARBA00022825"/>
    </source>
</evidence>
<protein>
    <submittedName>
        <fullName evidence="12">S8 family serine peptidase</fullName>
    </submittedName>
</protein>
<dbReference type="Gene3D" id="2.60.120.260">
    <property type="entry name" value="Galactose-binding domain-like"/>
    <property type="match status" value="2"/>
</dbReference>
<dbReference type="Gene3D" id="2.60.40.10">
    <property type="entry name" value="Immunoglobulins"/>
    <property type="match status" value="1"/>
</dbReference>
<evidence type="ECO:0000256" key="5">
    <source>
        <dbReference type="PROSITE-ProRule" id="PRU01240"/>
    </source>
</evidence>
<feature type="region of interest" description="Disordered" evidence="7">
    <location>
        <begin position="32"/>
        <end position="85"/>
    </location>
</feature>
<dbReference type="InterPro" id="IPR036852">
    <property type="entry name" value="Peptidase_S8/S53_dom_sf"/>
</dbReference>
<dbReference type="Gene3D" id="3.40.50.200">
    <property type="entry name" value="Peptidase S8/S53 domain"/>
    <property type="match status" value="2"/>
</dbReference>
<dbReference type="PROSITE" id="PS51892">
    <property type="entry name" value="SUBTILASE"/>
    <property type="match status" value="1"/>
</dbReference>
<evidence type="ECO:0000256" key="3">
    <source>
        <dbReference type="ARBA" id="ARBA00022801"/>
    </source>
</evidence>
<name>A0ABW2NRK3_9BACL</name>
<feature type="compositionally biased region" description="Polar residues" evidence="7">
    <location>
        <begin position="32"/>
        <end position="46"/>
    </location>
</feature>
<proteinExistence type="inferred from homology"/>
<dbReference type="Proteomes" id="UP001596549">
    <property type="component" value="Unassembled WGS sequence"/>
</dbReference>
<dbReference type="PROSITE" id="PS00136">
    <property type="entry name" value="SUBTILASE_ASP"/>
    <property type="match status" value="1"/>
</dbReference>
<dbReference type="PANTHER" id="PTHR43399">
    <property type="entry name" value="SUBTILISIN-RELATED"/>
    <property type="match status" value="1"/>
</dbReference>
<keyword evidence="2 5" id="KW-0645">Protease</keyword>
<sequence length="1283" mass="140999">MQNTKNRLFSLTMAGLLTVSTLLPSITFAQETKSSVKPTAQQQSGQAKIKKSKWAKSNDEQGKEIVNRSPRDTSTQDQRLLAKTRGANKNKEMYIKDEIIIKMKSGVSSESFYKTNNLKLKTKLKSIKADVVKLPSGQDANIVAKKLAKDPKIASVQPNFKYYQSNFNDPLFDQLWGLNNTGQVIKENSGTEDIDINLPETVNYLQGENLQKNVVAVIDTGIDINHDDLKDVIWRNSKEQLNGKDDDNNGYIDDINGFDFYHYDNTVFDKHDGDEHGTHVAGTIAGSINNGIGITGIAPNVEIMSLKFLGPDGGSTEGAIQAVEYATKMGVKISNNSWGGGAYDVFLKEAIENSGMLFVAAAGNDGVDNDFYEHYPSNYDCSNILSVAAIDNNGQLAGFSNYGYNSVDVAAPGVDILSTFPRKYAYGAAAQIVGDNFKAIFNGFGFENFTDNAERQEAFNQALDFLNVDTAQKILLVDDDESVNNDFPDYSNVYSQLLSNHSDKVTKIEVDPMSSGPDLVTLNDYDIVIWMTGDGFGAGNPEITALTDWDLVNLTQFLSSGKSLVLSGQDILWNQETTSFVNEVLGLEVIGEDSARSVYGTSQSIYENMTFKVGGAPYVDLISPLNGDKAKINLIYPEQADYENAYDYLSGTSMATPHVTGLAALLLGKFPNLYPEELIMAIENSGETLPDLEGYFKTGKIINAYKTLQFSKEDFSQFDNDIPGVAMHDYIVQNQLDSNIEFNDRDDVYFIKLKAGQELSLKLQAKLGTDFDLYVYDSSAYSVNSGYGMIAYSENNGTSSESISFRAPVDGIYYINVYGFNGSGNYTLIEGNIAGEYENTSNVVSYEGLWKTVPSTSSSGGSISELNSNGSVSFNFNGNGIELFGNKGPNFGYADIYIDNHFIEMVSLYQPTSTSKNSIYRNFNLSDGRHTLTIRWTGNFDSKARKTSTAINVDKFTVKMPPPEAPNNVKVSYNNIAAAPKVTWNAESKATVGYKVYRKEITTTPTQYTSITATPISDTEYLDKTAVKGKKYSYYVAAVGFGNFESSPKNAIEYIYDDDVPGMLLTANGVNGSVDAEDDMLDVWNAQIDLNKLYEFKVSGNVELKLYDKATTSLSSPTAKLISTSVNGKLSFSTLSSGKYYLVVSPLDNEQEAEYSLTMSTYSIKHLEQSDPSIIKSGGWVTKTDTKAFGSSYIQSTKKGDKITLIFNGRGIRVFGAVASNYGYGTLTMDNVLYPNQLNFSSETLIPVFKTIIHEEIFNISGQHTIIITANDIINLDAIDILQ</sequence>
<dbReference type="CDD" id="cd07473">
    <property type="entry name" value="Peptidases_S8_Subtilisin_like"/>
    <property type="match status" value="1"/>
</dbReference>
<evidence type="ECO:0000256" key="1">
    <source>
        <dbReference type="ARBA" id="ARBA00011073"/>
    </source>
</evidence>
<dbReference type="SUPFAM" id="SSF89260">
    <property type="entry name" value="Collagen-binding domain"/>
    <property type="match status" value="1"/>
</dbReference>
<comment type="caution">
    <text evidence="12">The sequence shown here is derived from an EMBL/GenBank/DDBJ whole genome shotgun (WGS) entry which is preliminary data.</text>
</comment>
<feature type="domain" description="Peptidase C-terminal archaeal/bacterial" evidence="10">
    <location>
        <begin position="747"/>
        <end position="819"/>
    </location>
</feature>
<evidence type="ECO:0000256" key="2">
    <source>
        <dbReference type="ARBA" id="ARBA00022670"/>
    </source>
</evidence>
<keyword evidence="8" id="KW-0732">Signal</keyword>
<dbReference type="InterPro" id="IPR007280">
    <property type="entry name" value="Peptidase_C_arc/bac"/>
</dbReference>
<dbReference type="RefSeq" id="WP_379750661.1">
    <property type="nucleotide sequence ID" value="NZ_JBHTCP010000049.1"/>
</dbReference>
<evidence type="ECO:0000256" key="8">
    <source>
        <dbReference type="SAM" id="SignalP"/>
    </source>
</evidence>
<feature type="active site" description="Charge relay system" evidence="5">
    <location>
        <position position="276"/>
    </location>
</feature>
<comment type="similarity">
    <text evidence="1 5 6">Belongs to the peptidase S8 family.</text>
</comment>
<feature type="domain" description="Peptidase S8/S53" evidence="9">
    <location>
        <begin position="642"/>
        <end position="686"/>
    </location>
</feature>
<feature type="active site" description="Charge relay system" evidence="5">
    <location>
        <position position="653"/>
    </location>
</feature>
<dbReference type="InterPro" id="IPR034204">
    <property type="entry name" value="PfSUB1-like_cat_dom"/>
</dbReference>
<reference evidence="13" key="1">
    <citation type="journal article" date="2019" name="Int. J. Syst. Evol. Microbiol.">
        <title>The Global Catalogue of Microorganisms (GCM) 10K type strain sequencing project: providing services to taxonomists for standard genome sequencing and annotation.</title>
        <authorList>
            <consortium name="The Broad Institute Genomics Platform"/>
            <consortium name="The Broad Institute Genome Sequencing Center for Infectious Disease"/>
            <person name="Wu L."/>
            <person name="Ma J."/>
        </authorList>
    </citation>
    <scope>NUCLEOTIDE SEQUENCE [LARGE SCALE GENOMIC DNA]</scope>
    <source>
        <strain evidence="13">NBRC 106396</strain>
    </source>
</reference>
<dbReference type="Pfam" id="PF00082">
    <property type="entry name" value="Peptidase_S8"/>
    <property type="match status" value="2"/>
</dbReference>